<reference evidence="2 3" key="1">
    <citation type="submission" date="2011-08" db="EMBL/GenBank/DDBJ databases">
        <title>The Genome Sequence of Alistipes indistinctus YIT 12060.</title>
        <authorList>
            <consortium name="The Broad Institute Genome Sequencing Platform"/>
            <person name="Earl A."/>
            <person name="Ward D."/>
            <person name="Feldgarden M."/>
            <person name="Gevers D."/>
            <person name="Morotomi M."/>
            <person name="Young S.K."/>
            <person name="Zeng Q."/>
            <person name="Gargeya S."/>
            <person name="Fitzgerald M."/>
            <person name="Haas B."/>
            <person name="Abouelleil A."/>
            <person name="Alvarado L."/>
            <person name="Arachchi H.M."/>
            <person name="Berlin A."/>
            <person name="Brown A."/>
            <person name="Chapman S.B."/>
            <person name="Chen Z."/>
            <person name="Dunbar C."/>
            <person name="Freedman E."/>
            <person name="Gearin G."/>
            <person name="Gellesch M."/>
            <person name="Goldberg J."/>
            <person name="Griggs A."/>
            <person name="Gujja S."/>
            <person name="Heiman D."/>
            <person name="Howarth C."/>
            <person name="Larson L."/>
            <person name="Lui A."/>
            <person name="MacDonald P.J.P."/>
            <person name="Montmayeur A."/>
            <person name="Murphy C."/>
            <person name="Neiman D."/>
            <person name="Pearson M."/>
            <person name="Priest M."/>
            <person name="Roberts A."/>
            <person name="Saif S."/>
            <person name="Shea T."/>
            <person name="Shenoy N."/>
            <person name="Sisk P."/>
            <person name="Stolte C."/>
            <person name="Sykes S."/>
            <person name="Wortman J."/>
            <person name="Nusbaum C."/>
            <person name="Birren B."/>
        </authorList>
    </citation>
    <scope>NUCLEOTIDE SEQUENCE [LARGE SCALE GENOMIC DNA]</scope>
    <source>
        <strain evidence="2 3">YIT 12060</strain>
    </source>
</reference>
<dbReference type="PATRIC" id="fig|742725.3.peg.224"/>
<dbReference type="Pfam" id="PF00805">
    <property type="entry name" value="Pentapeptide"/>
    <property type="match status" value="1"/>
</dbReference>
<name>G5H5I9_9BACT</name>
<dbReference type="SUPFAM" id="SSF141571">
    <property type="entry name" value="Pentapeptide repeat-like"/>
    <property type="match status" value="1"/>
</dbReference>
<dbReference type="PANTHER" id="PTHR42999:SF1">
    <property type="entry name" value="PENTAPEPTIDE REPEAT-CONTAINING PROTEIN"/>
    <property type="match status" value="1"/>
</dbReference>
<dbReference type="GeneID" id="92816622"/>
<comment type="caution">
    <text evidence="2">The sequence shown here is derived from an EMBL/GenBank/DDBJ whole genome shotgun (WGS) entry which is preliminary data.</text>
</comment>
<dbReference type="InterPro" id="IPR052949">
    <property type="entry name" value="PA_immunity-related"/>
</dbReference>
<accession>G5H5I9</accession>
<feature type="region of interest" description="Disordered" evidence="1">
    <location>
        <begin position="1"/>
        <end position="25"/>
    </location>
</feature>
<dbReference type="InterPro" id="IPR001646">
    <property type="entry name" value="5peptide_repeat"/>
</dbReference>
<dbReference type="AlphaFoldDB" id="G5H5I9"/>
<sequence>MGRGKSTDSGTGAPAAQQPQRPEAADVVRGGLYADRTFTRLDGAVRDFVQAEFEHCTFTGCDFSYADLSHAFFSECLFRECRMVVPGLSAVHLRKAVFDGCLLSGLDFGQCVKAGFGVSFVRSRLDNSSFYELKMPGTRFDDCELTGCLFAESDLTGASFDGCKLSATEFDRCRLERADFRTATEFAIDPGRNMLRRAKFSPYNLAGLLAVYGIEIG</sequence>
<dbReference type="PANTHER" id="PTHR42999">
    <property type="entry name" value="ANTIBIOTIC RESISTANCE PROTEIN MCBG"/>
    <property type="match status" value="1"/>
</dbReference>
<keyword evidence="3" id="KW-1185">Reference proteome</keyword>
<dbReference type="Proteomes" id="UP000006008">
    <property type="component" value="Unassembled WGS sequence"/>
</dbReference>
<evidence type="ECO:0008006" key="4">
    <source>
        <dbReference type="Google" id="ProtNLM"/>
    </source>
</evidence>
<dbReference type="RefSeq" id="WP_009133005.1">
    <property type="nucleotide sequence ID" value="NZ_CP102250.1"/>
</dbReference>
<proteinExistence type="predicted"/>
<dbReference type="EMBL" id="ADLD01000003">
    <property type="protein sequence ID" value="EHB93428.1"/>
    <property type="molecule type" value="Genomic_DNA"/>
</dbReference>
<dbReference type="Gene3D" id="2.160.20.80">
    <property type="entry name" value="E3 ubiquitin-protein ligase SopA"/>
    <property type="match status" value="1"/>
</dbReference>
<protein>
    <recommendedName>
        <fullName evidence="4">Pentapeptide repeat protein</fullName>
    </recommendedName>
</protein>
<dbReference type="eggNOG" id="COG1357">
    <property type="taxonomic scope" value="Bacteria"/>
</dbReference>
<evidence type="ECO:0000313" key="2">
    <source>
        <dbReference type="EMBL" id="EHB93428.1"/>
    </source>
</evidence>
<dbReference type="STRING" id="742725.HMPREF9450_00199"/>
<organism evidence="2 3">
    <name type="scientific">Alistipes indistinctus YIT 12060</name>
    <dbReference type="NCBI Taxonomy" id="742725"/>
    <lineage>
        <taxon>Bacteria</taxon>
        <taxon>Pseudomonadati</taxon>
        <taxon>Bacteroidota</taxon>
        <taxon>Bacteroidia</taxon>
        <taxon>Bacteroidales</taxon>
        <taxon>Rikenellaceae</taxon>
        <taxon>Alistipes</taxon>
    </lineage>
</organism>
<dbReference type="Pfam" id="PF13599">
    <property type="entry name" value="Pentapeptide_4"/>
    <property type="match status" value="1"/>
</dbReference>
<dbReference type="OrthoDB" id="67652at2"/>
<evidence type="ECO:0000256" key="1">
    <source>
        <dbReference type="SAM" id="MobiDB-lite"/>
    </source>
</evidence>
<gene>
    <name evidence="2" type="ORF">HMPREF9450_00199</name>
</gene>
<dbReference type="HOGENOM" id="CLU_033401_5_3_10"/>
<feature type="compositionally biased region" description="Low complexity" evidence="1">
    <location>
        <begin position="13"/>
        <end position="22"/>
    </location>
</feature>
<evidence type="ECO:0000313" key="3">
    <source>
        <dbReference type="Proteomes" id="UP000006008"/>
    </source>
</evidence>